<sequence length="365" mass="41081">MKKLHILHTESSCGWGGQEIRILTESEGMMAKGHQVTIACPAESNIYSAAQQRGIPVFSLPIQRKNLKGLRAISSFLSKHKFDVINTHSSTDSWLVSLTLMWRRHRPGIVRTRHLSTTVHNNLASRWLYLKGNDFLVTTGEKLRQTLHRDNGIPLGKMRSVPTGIDAHRFTPCDDKVAAKTRINLPADKTIVGILATIRTWKGHEYLLHALDELKRHDYHLLIVGDGPNRANVESCIDDLQLRSQVTLVGNQDDVVPYLQAMDLFCLPSYGNEGVPQGIMQAMLCRLPIISTDVGSILEVLHPHKNGFCVPTKNSKELAEALKYLLEGSVLREQFAEYSYHHALAHCTLDKMVDEMEEIFIQVAR</sequence>
<dbReference type="Pfam" id="PF13439">
    <property type="entry name" value="Glyco_transf_4"/>
    <property type="match status" value="1"/>
</dbReference>
<evidence type="ECO:0000313" key="4">
    <source>
        <dbReference type="Proteomes" id="UP000216173"/>
    </source>
</evidence>
<comment type="caution">
    <text evidence="3">The sequence shown here is derived from an EMBL/GenBank/DDBJ whole genome shotgun (WGS) entry which is preliminary data.</text>
</comment>
<dbReference type="Proteomes" id="UP000216173">
    <property type="component" value="Unassembled WGS sequence"/>
</dbReference>
<keyword evidence="3" id="KW-0808">Transferase</keyword>
<dbReference type="RefSeq" id="WP_055044287.1">
    <property type="nucleotide sequence ID" value="NZ_LBGR01000011.1"/>
</dbReference>
<protein>
    <submittedName>
        <fullName evidence="3">Glycosyltransferase family 1 protein</fullName>
    </submittedName>
</protein>
<dbReference type="GO" id="GO:1901135">
    <property type="term" value="P:carbohydrate derivative metabolic process"/>
    <property type="evidence" value="ECO:0007669"/>
    <property type="project" value="UniProtKB-ARBA"/>
</dbReference>
<dbReference type="AlphaFoldDB" id="A0A271VPS5"/>
<organism evidence="3 4">
    <name type="scientific">Vibrio metoecus</name>
    <dbReference type="NCBI Taxonomy" id="1481663"/>
    <lineage>
        <taxon>Bacteria</taxon>
        <taxon>Pseudomonadati</taxon>
        <taxon>Pseudomonadota</taxon>
        <taxon>Gammaproteobacteria</taxon>
        <taxon>Vibrionales</taxon>
        <taxon>Vibrionaceae</taxon>
        <taxon>Vibrio</taxon>
    </lineage>
</organism>
<dbReference type="SUPFAM" id="SSF53756">
    <property type="entry name" value="UDP-Glycosyltransferase/glycogen phosphorylase"/>
    <property type="match status" value="1"/>
</dbReference>
<feature type="domain" description="Glycosyltransferase subfamily 4-like N-terminal" evidence="2">
    <location>
        <begin position="15"/>
        <end position="169"/>
    </location>
</feature>
<evidence type="ECO:0000259" key="2">
    <source>
        <dbReference type="Pfam" id="PF13439"/>
    </source>
</evidence>
<accession>A0A271VPS5</accession>
<dbReference type="PANTHER" id="PTHR12526:SF630">
    <property type="entry name" value="GLYCOSYLTRANSFERASE"/>
    <property type="match status" value="1"/>
</dbReference>
<evidence type="ECO:0000313" key="3">
    <source>
        <dbReference type="EMBL" id="PAR20168.1"/>
    </source>
</evidence>
<proteinExistence type="predicted"/>
<evidence type="ECO:0000259" key="1">
    <source>
        <dbReference type="Pfam" id="PF00534"/>
    </source>
</evidence>
<dbReference type="GO" id="GO:0016757">
    <property type="term" value="F:glycosyltransferase activity"/>
    <property type="evidence" value="ECO:0007669"/>
    <property type="project" value="InterPro"/>
</dbReference>
<dbReference type="InterPro" id="IPR028098">
    <property type="entry name" value="Glyco_trans_4-like_N"/>
</dbReference>
<dbReference type="Gene3D" id="3.40.50.2000">
    <property type="entry name" value="Glycogen Phosphorylase B"/>
    <property type="match status" value="2"/>
</dbReference>
<dbReference type="InterPro" id="IPR001296">
    <property type="entry name" value="Glyco_trans_1"/>
</dbReference>
<gene>
    <name evidence="3" type="ORF">CGU03_13075</name>
</gene>
<reference evidence="4" key="1">
    <citation type="submission" date="2017-07" db="EMBL/GenBank/DDBJ databases">
        <authorList>
            <person name="Boucher Y."/>
            <person name="Orata F.D."/>
        </authorList>
    </citation>
    <scope>NUCLEOTIDE SEQUENCE [LARGE SCALE GENOMIC DNA]</scope>
    <source>
        <strain evidence="4">OYP9E10</strain>
    </source>
</reference>
<dbReference type="EMBL" id="NMSH01000021">
    <property type="protein sequence ID" value="PAR20168.1"/>
    <property type="molecule type" value="Genomic_DNA"/>
</dbReference>
<name>A0A271VPS5_VIBMT</name>
<dbReference type="PANTHER" id="PTHR12526">
    <property type="entry name" value="GLYCOSYLTRANSFERASE"/>
    <property type="match status" value="1"/>
</dbReference>
<feature type="domain" description="Glycosyl transferase family 1" evidence="1">
    <location>
        <begin position="182"/>
        <end position="341"/>
    </location>
</feature>
<dbReference type="Pfam" id="PF00534">
    <property type="entry name" value="Glycos_transf_1"/>
    <property type="match status" value="1"/>
</dbReference>
<dbReference type="CDD" id="cd03801">
    <property type="entry name" value="GT4_PimA-like"/>
    <property type="match status" value="1"/>
</dbReference>